<feature type="binding site" evidence="10">
    <location>
        <position position="81"/>
    </location>
    <ligand>
        <name>Mn(2+)</name>
        <dbReference type="ChEBI" id="CHEBI:29035"/>
    </ligand>
</feature>
<dbReference type="Gene3D" id="2.60.120.10">
    <property type="entry name" value="Jelly Rolls"/>
    <property type="match status" value="1"/>
</dbReference>
<name>A0A9D3VJE1_9ROSI</name>
<feature type="binding site" evidence="9">
    <location>
        <position position="40"/>
    </location>
    <ligand>
        <name>oxalate</name>
        <dbReference type="ChEBI" id="CHEBI:30623"/>
    </ligand>
</feature>
<dbReference type="Pfam" id="PF00190">
    <property type="entry name" value="Cupin_1"/>
    <property type="match status" value="1"/>
</dbReference>
<comment type="caution">
    <text evidence="13">The sequence shown here is derived from an EMBL/GenBank/DDBJ whole genome shotgun (WGS) entry which is preliminary data.</text>
</comment>
<evidence type="ECO:0000256" key="1">
    <source>
        <dbReference type="ARBA" id="ARBA00004271"/>
    </source>
</evidence>
<evidence type="ECO:0000256" key="6">
    <source>
        <dbReference type="ARBA" id="ARBA00022729"/>
    </source>
</evidence>
<keyword evidence="6" id="KW-0732">Signal</keyword>
<proteinExistence type="inferred from homology"/>
<dbReference type="Proteomes" id="UP000828251">
    <property type="component" value="Unassembled WGS sequence"/>
</dbReference>
<dbReference type="CDD" id="cd02241">
    <property type="entry name" value="cupin_OxOx"/>
    <property type="match status" value="1"/>
</dbReference>
<dbReference type="AlphaFoldDB" id="A0A9D3VJE1"/>
<dbReference type="InterPro" id="IPR001929">
    <property type="entry name" value="Germin"/>
</dbReference>
<keyword evidence="14" id="KW-1185">Reference proteome</keyword>
<dbReference type="GO" id="GO:0048046">
    <property type="term" value="C:apoplast"/>
    <property type="evidence" value="ECO:0007669"/>
    <property type="project" value="UniProtKB-SubCell"/>
</dbReference>
<evidence type="ECO:0000256" key="8">
    <source>
        <dbReference type="ARBA" id="ARBA00023211"/>
    </source>
</evidence>
<feature type="domain" description="Cupin type-1" evidence="12">
    <location>
        <begin position="2"/>
        <end position="135"/>
    </location>
</feature>
<organism evidence="13 14">
    <name type="scientific">Gossypium stocksii</name>
    <dbReference type="NCBI Taxonomy" id="47602"/>
    <lineage>
        <taxon>Eukaryota</taxon>
        <taxon>Viridiplantae</taxon>
        <taxon>Streptophyta</taxon>
        <taxon>Embryophyta</taxon>
        <taxon>Tracheophyta</taxon>
        <taxon>Spermatophyta</taxon>
        <taxon>Magnoliopsida</taxon>
        <taxon>eudicotyledons</taxon>
        <taxon>Gunneridae</taxon>
        <taxon>Pentapetalae</taxon>
        <taxon>rosids</taxon>
        <taxon>malvids</taxon>
        <taxon>Malvales</taxon>
        <taxon>Malvaceae</taxon>
        <taxon>Malvoideae</taxon>
        <taxon>Gossypium</taxon>
    </lineage>
</organism>
<evidence type="ECO:0000313" key="14">
    <source>
        <dbReference type="Proteomes" id="UP000828251"/>
    </source>
</evidence>
<feature type="binding site" evidence="10">
    <location>
        <position position="33"/>
    </location>
    <ligand>
        <name>Mn(2+)</name>
        <dbReference type="ChEBI" id="CHEBI:29035"/>
    </ligand>
</feature>
<dbReference type="PANTHER" id="PTHR31238">
    <property type="entry name" value="GERMIN-LIKE PROTEIN SUBFAMILY 3 MEMBER 3"/>
    <property type="match status" value="1"/>
</dbReference>
<feature type="binding site" evidence="10">
    <location>
        <position position="40"/>
    </location>
    <ligand>
        <name>Mn(2+)</name>
        <dbReference type="ChEBI" id="CHEBI:29035"/>
    </ligand>
</feature>
<dbReference type="PRINTS" id="PR00325">
    <property type="entry name" value="GERMIN"/>
</dbReference>
<sequence length="150" mass="16413">MEQAKEVTLVHSSLQDQLSDILKKPLGKMSPPHIHPRANEILVVLEGTLRVGFTTSNPDNYLFTKVLNPGDAFVFPIGLIHFQQNIGQTHVVAFSAFSSQNPETITIPNVLLGSGPAIYSDVLAKAFQMDNNIVNQIRSNYGGITKNLSN</sequence>
<gene>
    <name evidence="13" type="ORF">J1N35_023053</name>
</gene>
<keyword evidence="4 11" id="KW-0964">Secreted</keyword>
<dbReference type="SMART" id="SM00835">
    <property type="entry name" value="Cupin_1"/>
    <property type="match status" value="1"/>
</dbReference>
<evidence type="ECO:0000256" key="5">
    <source>
        <dbReference type="ARBA" id="ARBA00022723"/>
    </source>
</evidence>
<dbReference type="SUPFAM" id="SSF51182">
    <property type="entry name" value="RmlC-like cupins"/>
    <property type="match status" value="1"/>
</dbReference>
<evidence type="ECO:0000259" key="12">
    <source>
        <dbReference type="SMART" id="SM00835"/>
    </source>
</evidence>
<evidence type="ECO:0000256" key="7">
    <source>
        <dbReference type="ARBA" id="ARBA00023180"/>
    </source>
</evidence>
<dbReference type="OrthoDB" id="1935583at2759"/>
<evidence type="ECO:0000256" key="11">
    <source>
        <dbReference type="RuleBase" id="RU366015"/>
    </source>
</evidence>
<accession>A0A9D3VJE1</accession>
<feature type="binding site" evidence="10">
    <location>
        <position position="35"/>
    </location>
    <ligand>
        <name>Mn(2+)</name>
        <dbReference type="ChEBI" id="CHEBI:29035"/>
    </ligand>
</feature>
<evidence type="ECO:0000256" key="10">
    <source>
        <dbReference type="PIRSR" id="PIRSR601929-2"/>
    </source>
</evidence>
<evidence type="ECO:0000256" key="2">
    <source>
        <dbReference type="ARBA" id="ARBA00007456"/>
    </source>
</evidence>
<evidence type="ECO:0000313" key="13">
    <source>
        <dbReference type="EMBL" id="KAH1083292.1"/>
    </source>
</evidence>
<dbReference type="FunFam" id="2.60.120.10:FF:000333">
    <property type="entry name" value="Germin-like protein subfamily 3 member 1"/>
    <property type="match status" value="1"/>
</dbReference>
<dbReference type="InterPro" id="IPR014710">
    <property type="entry name" value="RmlC-like_jellyroll"/>
</dbReference>
<comment type="subcellular location">
    <subcellularLocation>
        <location evidence="1 11">Secreted</location>
        <location evidence="1 11">Extracellular space</location>
        <location evidence="1 11">Apoplast</location>
    </subcellularLocation>
</comment>
<feature type="binding site" evidence="9">
    <location>
        <position position="35"/>
    </location>
    <ligand>
        <name>oxalate</name>
        <dbReference type="ChEBI" id="CHEBI:30623"/>
    </ligand>
</feature>
<dbReference type="GO" id="GO:0030145">
    <property type="term" value="F:manganese ion binding"/>
    <property type="evidence" value="ECO:0007669"/>
    <property type="project" value="UniProtKB-UniRule"/>
</dbReference>
<keyword evidence="3 11" id="KW-0052">Apoplast</keyword>
<evidence type="ECO:0000256" key="4">
    <source>
        <dbReference type="ARBA" id="ARBA00022525"/>
    </source>
</evidence>
<evidence type="ECO:0000256" key="3">
    <source>
        <dbReference type="ARBA" id="ARBA00022523"/>
    </source>
</evidence>
<dbReference type="InterPro" id="IPR006045">
    <property type="entry name" value="Cupin_1"/>
</dbReference>
<dbReference type="InterPro" id="IPR011051">
    <property type="entry name" value="RmlC_Cupin_sf"/>
</dbReference>
<keyword evidence="5 9" id="KW-0479">Metal-binding</keyword>
<dbReference type="EMBL" id="JAIQCV010000007">
    <property type="protein sequence ID" value="KAH1083292.1"/>
    <property type="molecule type" value="Genomic_DNA"/>
</dbReference>
<keyword evidence="7" id="KW-0325">Glycoprotein</keyword>
<reference evidence="13 14" key="1">
    <citation type="journal article" date="2021" name="Plant Biotechnol. J.">
        <title>Multi-omics assisted identification of the key and species-specific regulatory components of drought-tolerant mechanisms in Gossypium stocksii.</title>
        <authorList>
            <person name="Yu D."/>
            <person name="Ke L."/>
            <person name="Zhang D."/>
            <person name="Wu Y."/>
            <person name="Sun Y."/>
            <person name="Mei J."/>
            <person name="Sun J."/>
            <person name="Sun Y."/>
        </authorList>
    </citation>
    <scope>NUCLEOTIDE SEQUENCE [LARGE SCALE GENOMIC DNA]</scope>
    <source>
        <strain evidence="14">cv. E1</strain>
        <tissue evidence="13">Leaf</tissue>
    </source>
</reference>
<comment type="similarity">
    <text evidence="2 11">Belongs to the germin family.</text>
</comment>
<protein>
    <recommendedName>
        <fullName evidence="11">Germin-like protein</fullName>
    </recommendedName>
</protein>
<keyword evidence="8 9" id="KW-0464">Manganese</keyword>
<evidence type="ECO:0000256" key="9">
    <source>
        <dbReference type="PIRSR" id="PIRSR601929-1"/>
    </source>
</evidence>